<evidence type="ECO:0000313" key="10">
    <source>
        <dbReference type="Proteomes" id="UP000006804"/>
    </source>
</evidence>
<accession>F7YUT3</accession>
<dbReference type="Pfam" id="PF02629">
    <property type="entry name" value="CoA_binding"/>
    <property type="match status" value="1"/>
</dbReference>
<evidence type="ECO:0000313" key="9">
    <source>
        <dbReference type="EMBL" id="AEH50273.1"/>
    </source>
</evidence>
<keyword evidence="5 7" id="KW-0238">DNA-binding</keyword>
<dbReference type="PANTHER" id="PTHR35786">
    <property type="entry name" value="REDOX-SENSING TRANSCRIPTIONAL REPRESSOR REX"/>
    <property type="match status" value="1"/>
</dbReference>
<keyword evidence="1 7" id="KW-0963">Cytoplasm</keyword>
<dbReference type="GO" id="GO:0005737">
    <property type="term" value="C:cytoplasm"/>
    <property type="evidence" value="ECO:0007669"/>
    <property type="project" value="UniProtKB-SubCell"/>
</dbReference>
<dbReference type="InterPro" id="IPR058236">
    <property type="entry name" value="Rex_actinobacterial-type"/>
</dbReference>
<dbReference type="NCBIfam" id="NF003993">
    <property type="entry name" value="PRK05472.2-2"/>
    <property type="match status" value="1"/>
</dbReference>
<keyword evidence="6 7" id="KW-0804">Transcription</keyword>
<comment type="function">
    <text evidence="7">Modulates transcription in response to changes in cellular NADH/NAD(+) redox state.</text>
</comment>
<keyword evidence="10" id="KW-1185">Reference proteome</keyword>
<dbReference type="NCBIfam" id="NF003989">
    <property type="entry name" value="PRK05472.1-3"/>
    <property type="match status" value="1"/>
</dbReference>
<dbReference type="STRING" id="688269.Theth_0171"/>
<dbReference type="eggNOG" id="COG2344">
    <property type="taxonomic scope" value="Bacteria"/>
</dbReference>
<comment type="subunit">
    <text evidence="7">Homodimer.</text>
</comment>
<dbReference type="RefSeq" id="WP_013931496.1">
    <property type="nucleotide sequence ID" value="NC_015707.1"/>
</dbReference>
<dbReference type="Gene3D" id="3.40.50.720">
    <property type="entry name" value="NAD(P)-binding Rossmann-like Domain"/>
    <property type="match status" value="1"/>
</dbReference>
<dbReference type="GO" id="GO:0051775">
    <property type="term" value="P:response to redox state"/>
    <property type="evidence" value="ECO:0007669"/>
    <property type="project" value="InterPro"/>
</dbReference>
<comment type="subcellular location">
    <subcellularLocation>
        <location evidence="7">Cytoplasm</location>
    </subcellularLocation>
</comment>
<keyword evidence="3 7" id="KW-0805">Transcription regulation</keyword>
<keyword evidence="2 7" id="KW-0678">Repressor</keyword>
<evidence type="ECO:0000256" key="6">
    <source>
        <dbReference type="ARBA" id="ARBA00023163"/>
    </source>
</evidence>
<dbReference type="GO" id="GO:0003677">
    <property type="term" value="F:DNA binding"/>
    <property type="evidence" value="ECO:0007669"/>
    <property type="project" value="UniProtKB-UniRule"/>
</dbReference>
<dbReference type="PANTHER" id="PTHR35786:SF1">
    <property type="entry name" value="REDOX-SENSING TRANSCRIPTIONAL REPRESSOR REX 1"/>
    <property type="match status" value="1"/>
</dbReference>
<protein>
    <recommendedName>
        <fullName evidence="7">Redox-sensing transcriptional repressor Rex</fullName>
    </recommendedName>
</protein>
<dbReference type="InterPro" id="IPR036291">
    <property type="entry name" value="NAD(P)-bd_dom_sf"/>
</dbReference>
<evidence type="ECO:0000256" key="1">
    <source>
        <dbReference type="ARBA" id="ARBA00022490"/>
    </source>
</evidence>
<dbReference type="SUPFAM" id="SSF51735">
    <property type="entry name" value="NAD(P)-binding Rossmann-fold domains"/>
    <property type="match status" value="1"/>
</dbReference>
<dbReference type="InterPro" id="IPR022876">
    <property type="entry name" value="Tscrpt_rep_Rex"/>
</dbReference>
<reference evidence="9 10" key="1">
    <citation type="submission" date="2010-11" db="EMBL/GenBank/DDBJ databases">
        <title>The complete genome of Thermotoga thermarum DSM 5069.</title>
        <authorList>
            <consortium name="US DOE Joint Genome Institute (JGI-PGF)"/>
            <person name="Lucas S."/>
            <person name="Copeland A."/>
            <person name="Lapidus A."/>
            <person name="Bruce D."/>
            <person name="Goodwin L."/>
            <person name="Pitluck S."/>
            <person name="Kyrpides N."/>
            <person name="Mavromatis K."/>
            <person name="Ivanova N."/>
            <person name="Zeytun A."/>
            <person name="Brettin T."/>
            <person name="Detter J.C."/>
            <person name="Tapia R."/>
            <person name="Han C."/>
            <person name="Land M."/>
            <person name="Hauser L."/>
            <person name="Markowitz V."/>
            <person name="Cheng J.-F."/>
            <person name="Hugenholtz P."/>
            <person name="Woyke T."/>
            <person name="Wu D."/>
            <person name="Spring S."/>
            <person name="Schroeder M."/>
            <person name="Brambilla E."/>
            <person name="Klenk H.-P."/>
            <person name="Eisen J.A."/>
        </authorList>
    </citation>
    <scope>NUCLEOTIDE SEQUENCE [LARGE SCALE GENOMIC DNA]</scope>
    <source>
        <strain evidence="9 10">DSM 5069</strain>
    </source>
</reference>
<dbReference type="GO" id="GO:0003700">
    <property type="term" value="F:DNA-binding transcription factor activity"/>
    <property type="evidence" value="ECO:0007669"/>
    <property type="project" value="UniProtKB-UniRule"/>
</dbReference>
<proteinExistence type="inferred from homology"/>
<keyword evidence="4 7" id="KW-0520">NAD</keyword>
<dbReference type="SMART" id="SM00881">
    <property type="entry name" value="CoA_binding"/>
    <property type="match status" value="1"/>
</dbReference>
<dbReference type="SUPFAM" id="SSF46785">
    <property type="entry name" value="Winged helix' DNA-binding domain"/>
    <property type="match status" value="1"/>
</dbReference>
<dbReference type="InterPro" id="IPR036388">
    <property type="entry name" value="WH-like_DNA-bd_sf"/>
</dbReference>
<comment type="similarity">
    <text evidence="7">Belongs to the transcriptional regulatory Rex family.</text>
</comment>
<dbReference type="HAMAP" id="MF_01131">
    <property type="entry name" value="Rex"/>
    <property type="match status" value="1"/>
</dbReference>
<dbReference type="Proteomes" id="UP000006804">
    <property type="component" value="Chromosome"/>
</dbReference>
<dbReference type="HOGENOM" id="CLU_061534_1_0_0"/>
<dbReference type="GO" id="GO:0045892">
    <property type="term" value="P:negative regulation of DNA-templated transcription"/>
    <property type="evidence" value="ECO:0007669"/>
    <property type="project" value="InterPro"/>
</dbReference>
<dbReference type="NCBIfam" id="NF003994">
    <property type="entry name" value="PRK05472.2-3"/>
    <property type="match status" value="1"/>
</dbReference>
<dbReference type="AlphaFoldDB" id="F7YUT3"/>
<evidence type="ECO:0000256" key="7">
    <source>
        <dbReference type="HAMAP-Rule" id="MF_01131"/>
    </source>
</evidence>
<organism evidence="9 10">
    <name type="scientific">Pseudothermotoga thermarum DSM 5069</name>
    <dbReference type="NCBI Taxonomy" id="688269"/>
    <lineage>
        <taxon>Bacteria</taxon>
        <taxon>Thermotogati</taxon>
        <taxon>Thermotogota</taxon>
        <taxon>Thermotogae</taxon>
        <taxon>Thermotogales</taxon>
        <taxon>Thermotogaceae</taxon>
        <taxon>Pseudothermotoga</taxon>
    </lineage>
</organism>
<evidence type="ECO:0000259" key="8">
    <source>
        <dbReference type="SMART" id="SM00881"/>
    </source>
</evidence>
<dbReference type="NCBIfam" id="NF003995">
    <property type="entry name" value="PRK05472.2-4"/>
    <property type="match status" value="1"/>
</dbReference>
<evidence type="ECO:0000256" key="5">
    <source>
        <dbReference type="ARBA" id="ARBA00023125"/>
    </source>
</evidence>
<feature type="DNA-binding region" description="H-T-H motif" evidence="7">
    <location>
        <begin position="14"/>
        <end position="53"/>
    </location>
</feature>
<dbReference type="InterPro" id="IPR003781">
    <property type="entry name" value="CoA-bd"/>
</dbReference>
<name>F7YUT3_9THEM</name>
<dbReference type="Gene3D" id="1.10.10.10">
    <property type="entry name" value="Winged helix-like DNA-binding domain superfamily/Winged helix DNA-binding domain"/>
    <property type="match status" value="1"/>
</dbReference>
<evidence type="ECO:0000256" key="4">
    <source>
        <dbReference type="ARBA" id="ARBA00023027"/>
    </source>
</evidence>
<dbReference type="KEGG" id="tta:Theth_0171"/>
<gene>
    <name evidence="7" type="primary">rex</name>
    <name evidence="9" type="ORF">Theth_0171</name>
</gene>
<dbReference type="InterPro" id="IPR036390">
    <property type="entry name" value="WH_DNA-bd_sf"/>
</dbReference>
<dbReference type="Pfam" id="PF06971">
    <property type="entry name" value="Put_DNA-bind_N"/>
    <property type="match status" value="1"/>
</dbReference>
<dbReference type="PATRIC" id="fig|688269.3.peg.175"/>
<sequence>MQEIPKPTIRRLAVYYRCLERLEQKNVEKVSSKELSKMLKIKDSQVRKDLSYFGTFGRRGVGYNVKELKEKIKEILGLNKQWSVIILGAGNIGKAIARYKQIEKDNFKVVAVFDVDKRKIGTQITPELTVRSLDELDEFVKKNKPEIAVLAVPADAANPLAERLEKLGIKGIICFAPVTLTCSIPVEYVDITVFFKTLVHFISRGIQ</sequence>
<dbReference type="EMBL" id="CP002351">
    <property type="protein sequence ID" value="AEH50273.1"/>
    <property type="molecule type" value="Genomic_DNA"/>
</dbReference>
<dbReference type="OrthoDB" id="9784760at2"/>
<dbReference type="InterPro" id="IPR009718">
    <property type="entry name" value="Rex_DNA-bd_C_dom"/>
</dbReference>
<feature type="binding site" evidence="7">
    <location>
        <begin position="88"/>
        <end position="93"/>
    </location>
    <ligand>
        <name>NAD(+)</name>
        <dbReference type="ChEBI" id="CHEBI:57540"/>
    </ligand>
</feature>
<feature type="domain" description="CoA-binding" evidence="8">
    <location>
        <begin position="77"/>
        <end position="179"/>
    </location>
</feature>
<evidence type="ECO:0000256" key="3">
    <source>
        <dbReference type="ARBA" id="ARBA00023015"/>
    </source>
</evidence>
<dbReference type="NCBIfam" id="NF003996">
    <property type="entry name" value="PRK05472.2-5"/>
    <property type="match status" value="1"/>
</dbReference>
<evidence type="ECO:0000256" key="2">
    <source>
        <dbReference type="ARBA" id="ARBA00022491"/>
    </source>
</evidence>